<evidence type="ECO:0000256" key="2">
    <source>
        <dbReference type="ARBA" id="ARBA00011006"/>
    </source>
</evidence>
<dbReference type="Proteomes" id="UP000319499">
    <property type="component" value="Unassembled WGS sequence"/>
</dbReference>
<sequence length="81" mass="8543">MTWTIIIGILAGFLAGILMRGKGFGCLVNLIIGVVGSVLGAKIFKILNISVNENSRIGDLSMSLVGAIVLLAIVSIFRKIK</sequence>
<dbReference type="EMBL" id="SELH01000026">
    <property type="protein sequence ID" value="TWP26122.1"/>
    <property type="molecule type" value="Genomic_DNA"/>
</dbReference>
<evidence type="ECO:0000256" key="4">
    <source>
        <dbReference type="ARBA" id="ARBA00022692"/>
    </source>
</evidence>
<feature type="transmembrane region" description="Helical" evidence="7">
    <location>
        <begin position="30"/>
        <end position="48"/>
    </location>
</feature>
<dbReference type="OrthoDB" id="964123at2"/>
<evidence type="ECO:0000256" key="6">
    <source>
        <dbReference type="ARBA" id="ARBA00023136"/>
    </source>
</evidence>
<evidence type="ECO:0000256" key="1">
    <source>
        <dbReference type="ARBA" id="ARBA00004651"/>
    </source>
</evidence>
<keyword evidence="3" id="KW-1003">Cell membrane</keyword>
<keyword evidence="9" id="KW-1185">Reference proteome</keyword>
<comment type="subcellular location">
    <subcellularLocation>
        <location evidence="1">Cell membrane</location>
        <topology evidence="1">Multi-pass membrane protein</topology>
    </subcellularLocation>
</comment>
<protein>
    <submittedName>
        <fullName evidence="8">GlsB/YeaQ/YmgE family stress response membrane protein</fullName>
    </submittedName>
</protein>
<keyword evidence="6 7" id="KW-0472">Membrane</keyword>
<comment type="caution">
    <text evidence="8">The sequence shown here is derived from an EMBL/GenBank/DDBJ whole genome shotgun (WGS) entry which is preliminary data.</text>
</comment>
<dbReference type="AlphaFoldDB" id="A0A563D7Q9"/>
<feature type="transmembrane region" description="Helical" evidence="7">
    <location>
        <begin position="60"/>
        <end position="77"/>
    </location>
</feature>
<dbReference type="GO" id="GO:0005886">
    <property type="term" value="C:plasma membrane"/>
    <property type="evidence" value="ECO:0007669"/>
    <property type="project" value="UniProtKB-SubCell"/>
</dbReference>
<dbReference type="PANTHER" id="PTHR33884">
    <property type="entry name" value="UPF0410 PROTEIN YMGE"/>
    <property type="match status" value="1"/>
</dbReference>
<gene>
    <name evidence="8" type="ORF">ETU09_10485</name>
</gene>
<evidence type="ECO:0000313" key="8">
    <source>
        <dbReference type="EMBL" id="TWP26122.1"/>
    </source>
</evidence>
<evidence type="ECO:0000256" key="7">
    <source>
        <dbReference type="SAM" id="Phobius"/>
    </source>
</evidence>
<accession>A0A563D7Q9</accession>
<dbReference type="InterPro" id="IPR007341">
    <property type="entry name" value="Transgly_assoc"/>
</dbReference>
<dbReference type="PANTHER" id="PTHR33884:SF3">
    <property type="entry name" value="UPF0410 PROTEIN YMGE"/>
    <property type="match status" value="1"/>
</dbReference>
<dbReference type="RefSeq" id="WP_146293520.1">
    <property type="nucleotide sequence ID" value="NZ_SELH01000026.1"/>
</dbReference>
<reference evidence="8 9" key="1">
    <citation type="submission" date="2019-02" db="EMBL/GenBank/DDBJ databases">
        <title>Apibacter muscae sp. nov.: a novel member of the house fly microbiota.</title>
        <authorList>
            <person name="Park R."/>
        </authorList>
    </citation>
    <scope>NUCLEOTIDE SEQUENCE [LARGE SCALE GENOMIC DNA]</scope>
    <source>
        <strain evidence="8 9">AL1</strain>
    </source>
</reference>
<keyword evidence="5 7" id="KW-1133">Transmembrane helix</keyword>
<comment type="similarity">
    <text evidence="2">Belongs to the UPF0410 family.</text>
</comment>
<evidence type="ECO:0000313" key="9">
    <source>
        <dbReference type="Proteomes" id="UP000319499"/>
    </source>
</evidence>
<proteinExistence type="inferred from homology"/>
<organism evidence="8 9">
    <name type="scientific">Apibacter muscae</name>
    <dbReference type="NCBI Taxonomy" id="2509004"/>
    <lineage>
        <taxon>Bacteria</taxon>
        <taxon>Pseudomonadati</taxon>
        <taxon>Bacteroidota</taxon>
        <taxon>Flavobacteriia</taxon>
        <taxon>Flavobacteriales</taxon>
        <taxon>Weeksellaceae</taxon>
        <taxon>Apibacter</taxon>
    </lineage>
</organism>
<keyword evidence="4 7" id="KW-0812">Transmembrane</keyword>
<name>A0A563D7Q9_9FLAO</name>
<dbReference type="Pfam" id="PF04226">
    <property type="entry name" value="Transgly_assoc"/>
    <property type="match status" value="1"/>
</dbReference>
<evidence type="ECO:0000256" key="3">
    <source>
        <dbReference type="ARBA" id="ARBA00022475"/>
    </source>
</evidence>
<evidence type="ECO:0000256" key="5">
    <source>
        <dbReference type="ARBA" id="ARBA00022989"/>
    </source>
</evidence>